<keyword evidence="2" id="KW-0378">Hydrolase</keyword>
<accession>A0ABU9N3W1</accession>
<dbReference type="Gene3D" id="2.30.42.10">
    <property type="match status" value="1"/>
</dbReference>
<dbReference type="InterPro" id="IPR036034">
    <property type="entry name" value="PDZ_sf"/>
</dbReference>
<dbReference type="Gene3D" id="2.40.70.10">
    <property type="entry name" value="Acid Proteases"/>
    <property type="match status" value="2"/>
</dbReference>
<dbReference type="RefSeq" id="WP_342695629.1">
    <property type="nucleotide sequence ID" value="NZ_JBCGDO010000007.1"/>
</dbReference>
<feature type="domain" description="PDZ" evidence="1">
    <location>
        <begin position="314"/>
        <end position="386"/>
    </location>
</feature>
<dbReference type="SUPFAM" id="SSF50156">
    <property type="entry name" value="PDZ domain-like"/>
    <property type="match status" value="1"/>
</dbReference>
<dbReference type="GO" id="GO:0006508">
    <property type="term" value="P:proteolysis"/>
    <property type="evidence" value="ECO:0007669"/>
    <property type="project" value="UniProtKB-KW"/>
</dbReference>
<keyword evidence="2" id="KW-0645">Protease</keyword>
<dbReference type="Pfam" id="PF13650">
    <property type="entry name" value="Asp_protease_2"/>
    <property type="match status" value="1"/>
</dbReference>
<dbReference type="InterPro" id="IPR034122">
    <property type="entry name" value="Retropepsin-like_bacterial"/>
</dbReference>
<comment type="caution">
    <text evidence="2">The sequence shown here is derived from an EMBL/GenBank/DDBJ whole genome shotgun (WGS) entry which is preliminary data.</text>
</comment>
<gene>
    <name evidence="2" type="ORF">WFZ85_07255</name>
</gene>
<dbReference type="InterPro" id="IPR021109">
    <property type="entry name" value="Peptidase_aspartic_dom_sf"/>
</dbReference>
<evidence type="ECO:0000313" key="3">
    <source>
        <dbReference type="Proteomes" id="UP001460072"/>
    </source>
</evidence>
<evidence type="ECO:0000259" key="1">
    <source>
        <dbReference type="SMART" id="SM00228"/>
    </source>
</evidence>
<dbReference type="EMBL" id="JBCGDO010000007">
    <property type="protein sequence ID" value="MEM0542409.1"/>
    <property type="molecule type" value="Genomic_DNA"/>
</dbReference>
<keyword evidence="3" id="KW-1185">Reference proteome</keyword>
<name>A0ABU9N3W1_9FLAO</name>
<evidence type="ECO:0000313" key="2">
    <source>
        <dbReference type="EMBL" id="MEM0542409.1"/>
    </source>
</evidence>
<dbReference type="GO" id="GO:0008233">
    <property type="term" value="F:peptidase activity"/>
    <property type="evidence" value="ECO:0007669"/>
    <property type="project" value="UniProtKB-KW"/>
</dbReference>
<protein>
    <submittedName>
        <fullName evidence="2">Aspartyl protease family protein</fullName>
    </submittedName>
</protein>
<dbReference type="Proteomes" id="UP001460072">
    <property type="component" value="Unassembled WGS sequence"/>
</dbReference>
<dbReference type="CDD" id="cd00136">
    <property type="entry name" value="PDZ_canonical"/>
    <property type="match status" value="1"/>
</dbReference>
<reference evidence="2 3" key="1">
    <citation type="submission" date="2024-03" db="EMBL/GenBank/DDBJ databases">
        <title>Two novel species of the genus Flavobacterium exhibiting potentially degradation of complex polysaccharides.</title>
        <authorList>
            <person name="Lian X."/>
        </authorList>
    </citation>
    <scope>NUCLEOTIDE SEQUENCE [LARGE SCALE GENOMIC DNA]</scope>
    <source>
        <strain evidence="3">j3</strain>
    </source>
</reference>
<proteinExistence type="predicted"/>
<dbReference type="CDD" id="cd05483">
    <property type="entry name" value="retropepsin_like_bacteria"/>
    <property type="match status" value="1"/>
</dbReference>
<organism evidence="2 3">
    <name type="scientific">Flavobacterium aureirubrum</name>
    <dbReference type="NCBI Taxonomy" id="3133147"/>
    <lineage>
        <taxon>Bacteria</taxon>
        <taxon>Pseudomonadati</taxon>
        <taxon>Bacteroidota</taxon>
        <taxon>Flavobacteriia</taxon>
        <taxon>Flavobacteriales</taxon>
        <taxon>Flavobacteriaceae</taxon>
        <taxon>Flavobacterium</taxon>
    </lineage>
</organism>
<dbReference type="SMART" id="SM00228">
    <property type="entry name" value="PDZ"/>
    <property type="match status" value="1"/>
</dbReference>
<dbReference type="InterPro" id="IPR001478">
    <property type="entry name" value="PDZ"/>
</dbReference>
<sequence>MTYKKNIFSLLLIVLIFTNIFSVFSQNKNTFFTGSIVQNSFVEEIPFDLVEGQIIIKVDIKNNIYNFLFDTGAPVVVDIQIANLLKKSKVYQNVFDSNGNIQKLPKQKINDLKIGKIVFKNITTIVSDLNYIKEIGCVNIQGVIGANLMANAVWQINYAQKKIIFTNNIKSLHLSSDFKPIKFTIEKTGTPIIPFYIEETKADNVIIDTGSRGSFTISKNDFQNIHKDLRTIISYGLSPGAFGVELDTMQTYKCKNILIGNNLKLDSTLVSIRNRKVTKKIGFEILKNYIVTLDWKNNEVYFQELIYTPLENNNSFGFNLIYYEGKVIIGKIYKNSSADLKGIKIFDEVLKINDINCENLSNGDYCLLKRDAFNSNKIKITIKRDKMLLDLILIKSDLFRISE</sequence>